<keyword evidence="4" id="KW-0472">Membrane</keyword>
<dbReference type="InterPro" id="IPR051236">
    <property type="entry name" value="HAT_RTT109-like"/>
</dbReference>
<evidence type="ECO:0000256" key="1">
    <source>
        <dbReference type="ARBA" id="ARBA00008858"/>
    </source>
</evidence>
<dbReference type="STRING" id="1507870.A0A1V8S8L4"/>
<dbReference type="PANTHER" id="PTHR31571">
    <property type="entry name" value="ALTERED INHERITANCE OF MITOCHONDRIA PROTEIN 6"/>
    <property type="match status" value="1"/>
</dbReference>
<keyword evidence="4" id="KW-0812">Transmembrane</keyword>
<comment type="caution">
    <text evidence="5">The sequence shown here is derived from an EMBL/GenBank/DDBJ whole genome shotgun (WGS) entry which is preliminary data.</text>
</comment>
<organism evidence="5 6">
    <name type="scientific">Cryoendolithus antarcticus</name>
    <dbReference type="NCBI Taxonomy" id="1507870"/>
    <lineage>
        <taxon>Eukaryota</taxon>
        <taxon>Fungi</taxon>
        <taxon>Dikarya</taxon>
        <taxon>Ascomycota</taxon>
        <taxon>Pezizomycotina</taxon>
        <taxon>Dothideomycetes</taxon>
        <taxon>Dothideomycetidae</taxon>
        <taxon>Cladosporiales</taxon>
        <taxon>Cladosporiaceae</taxon>
        <taxon>Cryoendolithus</taxon>
    </lineage>
</organism>
<dbReference type="SUPFAM" id="SSF51695">
    <property type="entry name" value="PLC-like phosphodiesterases"/>
    <property type="match status" value="1"/>
</dbReference>
<sequence length="394" mass="43729">MGLKRGTPRPAFSVGKPLSGYPAGENALDDDLDDAEDHIELSELRTSDFLPGLGSYQQHGPMRRCNRFAVRACFKRAMIAIPCLALMFLGAIHALQVLIGRSRLIWNLLPDQAFPPSFGRLSYDSPSVATTVFDDVQAAPIPCHSHNDYWRARPLFDAVAAGKSLCPYELIDWCTGVEADVWLFDDQLFVGHAVQSLRRDLTFRRLYVDPLVDLLDRKIPEVIPQSVTVPQPSVFERAPNQTLVLLVGLKTAGLHTLDQVRREIQPLRDRGYLTYYDGEKRVDGPITVVATGHAPFHAVVSNERHRDIFFDAPLEQLWQEPRSSPATDDDGAAGTLDYGDVMVEIEETGSDHVGPDIVANEEYNATNSFYASASFHSAVGVIRIKTVKTMDANL</sequence>
<keyword evidence="4" id="KW-1133">Transmembrane helix</keyword>
<keyword evidence="6" id="KW-1185">Reference proteome</keyword>
<name>A0A1V8S8L4_9PEZI</name>
<dbReference type="InterPro" id="IPR017946">
    <property type="entry name" value="PLC-like_Pdiesterase_TIM-brl"/>
</dbReference>
<accession>A0A1V8S8L4</accession>
<evidence type="ECO:0000256" key="4">
    <source>
        <dbReference type="SAM" id="Phobius"/>
    </source>
</evidence>
<dbReference type="OrthoDB" id="4153866at2759"/>
<evidence type="ECO:0000313" key="5">
    <source>
        <dbReference type="EMBL" id="OQN95379.1"/>
    </source>
</evidence>
<evidence type="ECO:0000313" key="6">
    <source>
        <dbReference type="Proteomes" id="UP000192596"/>
    </source>
</evidence>
<protein>
    <recommendedName>
        <fullName evidence="2">Altered inheritance of mitochondria protein 6</fullName>
    </recommendedName>
</protein>
<dbReference type="InParanoid" id="A0A1V8S8L4"/>
<evidence type="ECO:0000256" key="2">
    <source>
        <dbReference type="ARBA" id="ARBA00014286"/>
    </source>
</evidence>
<dbReference type="AlphaFoldDB" id="A0A1V8S8L4"/>
<feature type="transmembrane region" description="Helical" evidence="4">
    <location>
        <begin position="77"/>
        <end position="99"/>
    </location>
</feature>
<evidence type="ECO:0000256" key="3">
    <source>
        <dbReference type="SAM" id="MobiDB-lite"/>
    </source>
</evidence>
<reference evidence="6" key="1">
    <citation type="submission" date="2017-03" db="EMBL/GenBank/DDBJ databases">
        <title>Genomes of endolithic fungi from Antarctica.</title>
        <authorList>
            <person name="Coleine C."/>
            <person name="Masonjones S."/>
            <person name="Stajich J.E."/>
        </authorList>
    </citation>
    <scope>NUCLEOTIDE SEQUENCE [LARGE SCALE GENOMIC DNA]</scope>
    <source>
        <strain evidence="6">CCFEE 5527</strain>
    </source>
</reference>
<comment type="similarity">
    <text evidence="1">Belongs to the AIM6 family.</text>
</comment>
<feature type="region of interest" description="Disordered" evidence="3">
    <location>
        <begin position="1"/>
        <end position="24"/>
    </location>
</feature>
<dbReference type="GO" id="GO:0006629">
    <property type="term" value="P:lipid metabolic process"/>
    <property type="evidence" value="ECO:0007669"/>
    <property type="project" value="InterPro"/>
</dbReference>
<gene>
    <name evidence="5" type="ORF">B0A48_18614</name>
</gene>
<dbReference type="Proteomes" id="UP000192596">
    <property type="component" value="Unassembled WGS sequence"/>
</dbReference>
<proteinExistence type="inferred from homology"/>
<dbReference type="PANTHER" id="PTHR31571:SF1">
    <property type="entry name" value="ALTERED INHERITANCE OF MITOCHONDRIA PROTEIN 6"/>
    <property type="match status" value="1"/>
</dbReference>
<dbReference type="GO" id="GO:0008081">
    <property type="term" value="F:phosphoric diester hydrolase activity"/>
    <property type="evidence" value="ECO:0007669"/>
    <property type="project" value="InterPro"/>
</dbReference>
<dbReference type="EMBL" id="NAJO01000101">
    <property type="protein sequence ID" value="OQN95379.1"/>
    <property type="molecule type" value="Genomic_DNA"/>
</dbReference>